<dbReference type="EMBL" id="JABXPW010000015">
    <property type="protein sequence ID" value="MBA7722101.1"/>
    <property type="molecule type" value="Genomic_DNA"/>
</dbReference>
<accession>A0A8H9XSX8</accession>
<protein>
    <submittedName>
        <fullName evidence="1">Uncharacterized protein</fullName>
    </submittedName>
</protein>
<gene>
    <name evidence="1" type="ORF">HV209_26750</name>
</gene>
<proteinExistence type="predicted"/>
<dbReference type="RefSeq" id="WP_047649541.1">
    <property type="nucleotide sequence ID" value="NZ_BGBV01000161.1"/>
</dbReference>
<evidence type="ECO:0000313" key="2">
    <source>
        <dbReference type="Proteomes" id="UP000622722"/>
    </source>
</evidence>
<dbReference type="Proteomes" id="UP000622722">
    <property type="component" value="Unassembled WGS sequence"/>
</dbReference>
<sequence>MTSRRIAYAYFDPVWDKSIHSTAQLVRTSVGPLEYQEEMKDHLICPQCYEPLNRIPSESSITIMTDGREALFRHYPNPNAPFCLLRSGAIIGKRYSSEEEAQKAVSDNDVIIISGFMQERPELVYRDNTDSSATRTEMYFESKNGVFVEIPISRHQGETFNLPSKITSVQALCTNFQENYYKEIFITTGTSLARSYIFCDALKSISDIRSEQEEPGFYFGEISSIEQHTNHSTVWLKLKGSCYYPDFRVRIENNTAISRGITDENAKNRIIIFYAPISSVGMGYWTHILKWGEVGLLAEKHKDFLLDDYNKKHTSNC</sequence>
<reference evidence="1" key="1">
    <citation type="submission" date="2020-06" db="EMBL/GenBank/DDBJ databases">
        <title>REHAB project genomes.</title>
        <authorList>
            <person name="Shaw L.P."/>
        </authorList>
    </citation>
    <scope>NUCLEOTIDE SEQUENCE</scope>
    <source>
        <strain evidence="1">RHBSTW-00474</strain>
    </source>
</reference>
<name>A0A8H9XSX8_ECOLX</name>
<comment type="caution">
    <text evidence="1">The sequence shown here is derived from an EMBL/GenBank/DDBJ whole genome shotgun (WGS) entry which is preliminary data.</text>
</comment>
<organism evidence="1 2">
    <name type="scientific">Escherichia coli</name>
    <dbReference type="NCBI Taxonomy" id="562"/>
    <lineage>
        <taxon>Bacteria</taxon>
        <taxon>Pseudomonadati</taxon>
        <taxon>Pseudomonadota</taxon>
        <taxon>Gammaproteobacteria</taxon>
        <taxon>Enterobacterales</taxon>
        <taxon>Enterobacteriaceae</taxon>
        <taxon>Escherichia</taxon>
    </lineage>
</organism>
<dbReference type="AlphaFoldDB" id="A0A8H9XSX8"/>
<evidence type="ECO:0000313" key="1">
    <source>
        <dbReference type="EMBL" id="MBA7722101.1"/>
    </source>
</evidence>